<comment type="caution">
    <text evidence="13">The sequence shown here is derived from an EMBL/GenBank/DDBJ whole genome shotgun (WGS) entry which is preliminary data.</text>
</comment>
<name>A0A917TZG8_9ACTN</name>
<evidence type="ECO:0000256" key="7">
    <source>
        <dbReference type="ARBA" id="ARBA00022840"/>
    </source>
</evidence>
<keyword evidence="5" id="KW-0547">Nucleotide-binding</keyword>
<gene>
    <name evidence="13" type="ORF">GCM10007977_056150</name>
</gene>
<dbReference type="InterPro" id="IPR011712">
    <property type="entry name" value="Sig_transdc_His_kin_sub3_dim/P"/>
</dbReference>
<keyword evidence="7" id="KW-0067">ATP-binding</keyword>
<organism evidence="13 14">
    <name type="scientific">Dactylosporangium sucinum</name>
    <dbReference type="NCBI Taxonomy" id="1424081"/>
    <lineage>
        <taxon>Bacteria</taxon>
        <taxon>Bacillati</taxon>
        <taxon>Actinomycetota</taxon>
        <taxon>Actinomycetes</taxon>
        <taxon>Micromonosporales</taxon>
        <taxon>Micromonosporaceae</taxon>
        <taxon>Dactylosporangium</taxon>
    </lineage>
</organism>
<evidence type="ECO:0000256" key="9">
    <source>
        <dbReference type="SAM" id="Coils"/>
    </source>
</evidence>
<evidence type="ECO:0000259" key="12">
    <source>
        <dbReference type="Pfam" id="PF07730"/>
    </source>
</evidence>
<keyword evidence="14" id="KW-1185">Reference proteome</keyword>
<keyword evidence="4" id="KW-0808">Transferase</keyword>
<dbReference type="InterPro" id="IPR050482">
    <property type="entry name" value="Sensor_HK_TwoCompSys"/>
</dbReference>
<feature type="transmembrane region" description="Helical" evidence="10">
    <location>
        <begin position="9"/>
        <end position="30"/>
    </location>
</feature>
<evidence type="ECO:0000256" key="10">
    <source>
        <dbReference type="SAM" id="Phobius"/>
    </source>
</evidence>
<evidence type="ECO:0000256" key="2">
    <source>
        <dbReference type="ARBA" id="ARBA00012438"/>
    </source>
</evidence>
<evidence type="ECO:0000313" key="14">
    <source>
        <dbReference type="Proteomes" id="UP000642070"/>
    </source>
</evidence>
<keyword evidence="10" id="KW-1133">Transmembrane helix</keyword>
<feature type="domain" description="Signal transduction histidine kinase subgroup 3 dimerisation and phosphoacceptor" evidence="12">
    <location>
        <begin position="476"/>
        <end position="541"/>
    </location>
</feature>
<dbReference type="PANTHER" id="PTHR24421">
    <property type="entry name" value="NITRATE/NITRITE SENSOR PROTEIN NARX-RELATED"/>
    <property type="match status" value="1"/>
</dbReference>
<feature type="transmembrane region" description="Helical" evidence="10">
    <location>
        <begin position="36"/>
        <end position="59"/>
    </location>
</feature>
<evidence type="ECO:0000256" key="5">
    <source>
        <dbReference type="ARBA" id="ARBA00022741"/>
    </source>
</evidence>
<dbReference type="GO" id="GO:0016020">
    <property type="term" value="C:membrane"/>
    <property type="evidence" value="ECO:0007669"/>
    <property type="project" value="InterPro"/>
</dbReference>
<reference evidence="13" key="1">
    <citation type="journal article" date="2014" name="Int. J. Syst. Evol. Microbiol.">
        <title>Complete genome sequence of Corynebacterium casei LMG S-19264T (=DSM 44701T), isolated from a smear-ripened cheese.</title>
        <authorList>
            <consortium name="US DOE Joint Genome Institute (JGI-PGF)"/>
            <person name="Walter F."/>
            <person name="Albersmeier A."/>
            <person name="Kalinowski J."/>
            <person name="Ruckert C."/>
        </authorList>
    </citation>
    <scope>NUCLEOTIDE SEQUENCE</scope>
    <source>
        <strain evidence="13">JCM 19831</strain>
    </source>
</reference>
<feature type="transmembrane region" description="Helical" evidence="10">
    <location>
        <begin position="103"/>
        <end position="124"/>
    </location>
</feature>
<evidence type="ECO:0000256" key="1">
    <source>
        <dbReference type="ARBA" id="ARBA00000085"/>
    </source>
</evidence>
<dbReference type="SUPFAM" id="SSF55874">
    <property type="entry name" value="ATPase domain of HSP90 chaperone/DNA topoisomerase II/histidine kinase"/>
    <property type="match status" value="1"/>
</dbReference>
<dbReference type="GO" id="GO:0046983">
    <property type="term" value="F:protein dimerization activity"/>
    <property type="evidence" value="ECO:0007669"/>
    <property type="project" value="InterPro"/>
</dbReference>
<protein>
    <recommendedName>
        <fullName evidence="2">histidine kinase</fullName>
        <ecNumber evidence="2">2.7.13.3</ecNumber>
    </recommendedName>
</protein>
<dbReference type="EMBL" id="BMPI01000029">
    <property type="protein sequence ID" value="GGM47277.1"/>
    <property type="molecule type" value="Genomic_DNA"/>
</dbReference>
<dbReference type="Proteomes" id="UP000642070">
    <property type="component" value="Unassembled WGS sequence"/>
</dbReference>
<keyword evidence="3" id="KW-0597">Phosphoprotein</keyword>
<keyword evidence="10" id="KW-0472">Membrane</keyword>
<evidence type="ECO:0000256" key="4">
    <source>
        <dbReference type="ARBA" id="ARBA00022679"/>
    </source>
</evidence>
<dbReference type="PANTHER" id="PTHR24421:SF10">
    <property type="entry name" value="NITRATE_NITRITE SENSOR PROTEIN NARQ"/>
    <property type="match status" value="1"/>
</dbReference>
<dbReference type="CDD" id="cd16917">
    <property type="entry name" value="HATPase_UhpB-NarQ-NarX-like"/>
    <property type="match status" value="1"/>
</dbReference>
<dbReference type="Pfam" id="PF02518">
    <property type="entry name" value="HATPase_c"/>
    <property type="match status" value="1"/>
</dbReference>
<dbReference type="GO" id="GO:0005524">
    <property type="term" value="F:ATP binding"/>
    <property type="evidence" value="ECO:0007669"/>
    <property type="project" value="UniProtKB-KW"/>
</dbReference>
<evidence type="ECO:0000256" key="3">
    <source>
        <dbReference type="ARBA" id="ARBA00022553"/>
    </source>
</evidence>
<keyword evidence="6" id="KW-0418">Kinase</keyword>
<feature type="transmembrane region" description="Helical" evidence="10">
    <location>
        <begin position="247"/>
        <end position="269"/>
    </location>
</feature>
<reference evidence="13" key="2">
    <citation type="submission" date="2020-09" db="EMBL/GenBank/DDBJ databases">
        <authorList>
            <person name="Sun Q."/>
            <person name="Ohkuma M."/>
        </authorList>
    </citation>
    <scope>NUCLEOTIDE SEQUENCE</scope>
    <source>
        <strain evidence="13">JCM 19831</strain>
    </source>
</reference>
<keyword evidence="8" id="KW-0902">Two-component regulatory system</keyword>
<dbReference type="InterPro" id="IPR003594">
    <property type="entry name" value="HATPase_dom"/>
</dbReference>
<dbReference type="Gene3D" id="1.20.5.1930">
    <property type="match status" value="1"/>
</dbReference>
<evidence type="ECO:0000256" key="8">
    <source>
        <dbReference type="ARBA" id="ARBA00023012"/>
    </source>
</evidence>
<keyword evidence="9" id="KW-0175">Coiled coil</keyword>
<dbReference type="GO" id="GO:0000155">
    <property type="term" value="F:phosphorelay sensor kinase activity"/>
    <property type="evidence" value="ECO:0007669"/>
    <property type="project" value="InterPro"/>
</dbReference>
<feature type="transmembrane region" description="Helical" evidence="10">
    <location>
        <begin position="174"/>
        <end position="202"/>
    </location>
</feature>
<evidence type="ECO:0000256" key="6">
    <source>
        <dbReference type="ARBA" id="ARBA00022777"/>
    </source>
</evidence>
<dbReference type="Gene3D" id="3.30.565.10">
    <property type="entry name" value="Histidine kinase-like ATPase, C-terminal domain"/>
    <property type="match status" value="1"/>
</dbReference>
<dbReference type="InterPro" id="IPR036890">
    <property type="entry name" value="HATPase_C_sf"/>
</dbReference>
<proteinExistence type="predicted"/>
<comment type="catalytic activity">
    <reaction evidence="1">
        <text>ATP + protein L-histidine = ADP + protein N-phospho-L-histidine.</text>
        <dbReference type="EC" id="2.7.13.3"/>
    </reaction>
</comment>
<evidence type="ECO:0000313" key="13">
    <source>
        <dbReference type="EMBL" id="GGM47277.1"/>
    </source>
</evidence>
<feature type="transmembrane region" description="Helical" evidence="10">
    <location>
        <begin position="281"/>
        <end position="307"/>
    </location>
</feature>
<sequence>MVGVTVRRWLGPAVLAYLAGVALLFAVAYAGRAPDAAVAAVPALVALTPTVLLGLLVAWRRPDSPAGPALVGLGAAPALTWALEDWGGTYATAHPLPGSHAGAFLGGGGWVFNFAGFVGLCLVFPNGRLPSRLWRAVPWCFLGAAALVIVVIGLEPTAYQDRGGPLPGSAPLPLGIPAFRVLDVVAGLALLAVLGSAVAALVTRYRSGDDLTRVQLRWLMLGAISVPVLLAAGWAAEFAGAPIEVAYSGFLAAMVLLVPATVAIAILRHDLLDVDRLLNETVSWLVTSIVSAGVFALVVLGVAQVSARADDRVGITAAAFVTALALLPLHRRVHGAAGRLLDRERTVMVASVRRFVGAVRDGRAQPEEVEAALRAGLGDPGLRVLLRLPGADGYVDLAGAPVAVPPEHLLPLAARDADVGALVLGRSTARRRRQARELAVEARLPIEVSRLRVELRQALQDARTSRARLVEAVTEERQRLERDLHDGAQQRILAVGMRLRSVQRTLAADGPIQAELDAAVAALEATVAELRRIAHGMRPSRLDEGLAAAVGDLVRDSPVPVDLRVDGADVSEAAATTAYYVIAECLANALKHAGATRIGVSVRQEATRLHVQVDDDGRGGAVAGFGLTALGDRVAALGGRIEIVSPAGAGTVVRAEV</sequence>
<feature type="domain" description="Histidine kinase/HSP90-like ATPase" evidence="11">
    <location>
        <begin position="577"/>
        <end position="655"/>
    </location>
</feature>
<feature type="coiled-coil region" evidence="9">
    <location>
        <begin position="470"/>
        <end position="533"/>
    </location>
</feature>
<feature type="transmembrane region" description="Helical" evidence="10">
    <location>
        <begin position="66"/>
        <end position="83"/>
    </location>
</feature>
<feature type="transmembrane region" description="Helical" evidence="10">
    <location>
        <begin position="214"/>
        <end position="235"/>
    </location>
</feature>
<dbReference type="Pfam" id="PF07730">
    <property type="entry name" value="HisKA_3"/>
    <property type="match status" value="1"/>
</dbReference>
<dbReference type="AlphaFoldDB" id="A0A917TZG8"/>
<feature type="transmembrane region" description="Helical" evidence="10">
    <location>
        <begin position="313"/>
        <end position="329"/>
    </location>
</feature>
<dbReference type="EC" id="2.7.13.3" evidence="2"/>
<evidence type="ECO:0000259" key="11">
    <source>
        <dbReference type="Pfam" id="PF02518"/>
    </source>
</evidence>
<feature type="transmembrane region" description="Helical" evidence="10">
    <location>
        <begin position="136"/>
        <end position="154"/>
    </location>
</feature>
<accession>A0A917TZG8</accession>
<keyword evidence="10" id="KW-0812">Transmembrane</keyword>